<dbReference type="GO" id="GO:0000166">
    <property type="term" value="F:nucleotide binding"/>
    <property type="evidence" value="ECO:0007669"/>
    <property type="project" value="InterPro"/>
</dbReference>
<dbReference type="Pfam" id="PF01408">
    <property type="entry name" value="GFO_IDH_MocA"/>
    <property type="match status" value="1"/>
</dbReference>
<proteinExistence type="predicted"/>
<dbReference type="OrthoDB" id="64915at2759"/>
<keyword evidence="1" id="KW-0732">Signal</keyword>
<feature type="domain" description="Gfo/Idh/MocA-like oxidoreductase C-terminal" evidence="3">
    <location>
        <begin position="174"/>
        <end position="392"/>
    </location>
</feature>
<dbReference type="InterPro" id="IPR004104">
    <property type="entry name" value="Gfo/Idh/MocA-like_OxRdtase_C"/>
</dbReference>
<dbReference type="PANTHER" id="PTHR42840:SF5">
    <property type="entry name" value="NAD(P)-BINDING ROSSMANN-FOLD SUPERFAMILY PROTEIN"/>
    <property type="match status" value="1"/>
</dbReference>
<gene>
    <name evidence="4" type="ORF">D9758_007679</name>
</gene>
<dbReference type="Pfam" id="PF02894">
    <property type="entry name" value="GFO_IDH_MocA_C"/>
    <property type="match status" value="1"/>
</dbReference>
<reference evidence="4 5" key="1">
    <citation type="journal article" date="2020" name="ISME J.">
        <title>Uncovering the hidden diversity of litter-decomposition mechanisms in mushroom-forming fungi.</title>
        <authorList>
            <person name="Floudas D."/>
            <person name="Bentzer J."/>
            <person name="Ahren D."/>
            <person name="Johansson T."/>
            <person name="Persson P."/>
            <person name="Tunlid A."/>
        </authorList>
    </citation>
    <scope>NUCLEOTIDE SEQUENCE [LARGE SCALE GENOMIC DNA]</scope>
    <source>
        <strain evidence="4 5">CBS 291.85</strain>
    </source>
</reference>
<dbReference type="InterPro" id="IPR000683">
    <property type="entry name" value="Gfo/Idh/MocA-like_OxRdtase_N"/>
</dbReference>
<accession>A0A8H5G5G6</accession>
<feature type="chain" id="PRO_5034550662" description="Oxidoreductase" evidence="1">
    <location>
        <begin position="18"/>
        <end position="405"/>
    </location>
</feature>
<evidence type="ECO:0000256" key="1">
    <source>
        <dbReference type="SAM" id="SignalP"/>
    </source>
</evidence>
<comment type="caution">
    <text evidence="4">The sequence shown here is derived from an EMBL/GenBank/DDBJ whole genome shotgun (WGS) entry which is preliminary data.</text>
</comment>
<dbReference type="Gene3D" id="3.40.50.720">
    <property type="entry name" value="NAD(P)-binding Rossmann-like Domain"/>
    <property type="match status" value="1"/>
</dbReference>
<evidence type="ECO:0000313" key="5">
    <source>
        <dbReference type="Proteomes" id="UP000559256"/>
    </source>
</evidence>
<sequence>MLQGIAILGAGLFATQAYVPALVSLGKSSVPPPPLRAIYSRSEKSARELASVVVKSLNHQPDIYFDVPSSNSNATDSSESSMTNDSNFKGNLDALLSRSDIIAVIIVLPITIQPSIILKCLAAGKHVLSEKPIGADVKSGLQLIKDAAQYINKGLVWRIAENFECEDVYIKVGELVKEGKIGKIAFFKVVVFNYIDKTSQWYQTPWRTVPEYQGGFLLDGGVHTLAAMRTILSPSSFKITSIVGFSSLTKDYLMPHDTIHSVVQASSTSSSESIHGLVEMTFASPLPSRPPADNILITGTEGYISINSAPFTSEDGNEGPGFEIKLRRVVKKDEETDKVEEENEEVYSFPSKGVEGEFKSFFDACEGHGDVAVGKPEEALKDVAFIEAALKSGGQLIDLVEMVKG</sequence>
<dbReference type="Proteomes" id="UP000559256">
    <property type="component" value="Unassembled WGS sequence"/>
</dbReference>
<dbReference type="GO" id="GO:0005737">
    <property type="term" value="C:cytoplasm"/>
    <property type="evidence" value="ECO:0007669"/>
    <property type="project" value="TreeGrafter"/>
</dbReference>
<dbReference type="Gene3D" id="3.30.360.10">
    <property type="entry name" value="Dihydrodipicolinate Reductase, domain 2"/>
    <property type="match status" value="1"/>
</dbReference>
<feature type="signal peptide" evidence="1">
    <location>
        <begin position="1"/>
        <end position="17"/>
    </location>
</feature>
<evidence type="ECO:0008006" key="6">
    <source>
        <dbReference type="Google" id="ProtNLM"/>
    </source>
</evidence>
<dbReference type="PANTHER" id="PTHR42840">
    <property type="entry name" value="NAD(P)-BINDING ROSSMANN-FOLD SUPERFAMILY PROTEIN-RELATED"/>
    <property type="match status" value="1"/>
</dbReference>
<feature type="domain" description="Gfo/Idh/MocA-like oxidoreductase N-terminal" evidence="2">
    <location>
        <begin position="5"/>
        <end position="149"/>
    </location>
</feature>
<keyword evidence="5" id="KW-1185">Reference proteome</keyword>
<protein>
    <recommendedName>
        <fullName evidence="6">Oxidoreductase</fullName>
    </recommendedName>
</protein>
<dbReference type="AlphaFoldDB" id="A0A8H5G5G6"/>
<name>A0A8H5G5G6_9AGAR</name>
<dbReference type="EMBL" id="JAACJM010000049">
    <property type="protein sequence ID" value="KAF5358620.1"/>
    <property type="molecule type" value="Genomic_DNA"/>
</dbReference>
<evidence type="ECO:0000259" key="3">
    <source>
        <dbReference type="Pfam" id="PF02894"/>
    </source>
</evidence>
<evidence type="ECO:0000313" key="4">
    <source>
        <dbReference type="EMBL" id="KAF5358620.1"/>
    </source>
</evidence>
<dbReference type="GO" id="GO:0006740">
    <property type="term" value="P:NADPH regeneration"/>
    <property type="evidence" value="ECO:0007669"/>
    <property type="project" value="TreeGrafter"/>
</dbReference>
<evidence type="ECO:0000259" key="2">
    <source>
        <dbReference type="Pfam" id="PF01408"/>
    </source>
</evidence>
<dbReference type="GO" id="GO:0016491">
    <property type="term" value="F:oxidoreductase activity"/>
    <property type="evidence" value="ECO:0007669"/>
    <property type="project" value="TreeGrafter"/>
</dbReference>
<dbReference type="SUPFAM" id="SSF55347">
    <property type="entry name" value="Glyceraldehyde-3-phosphate dehydrogenase-like, C-terminal domain"/>
    <property type="match status" value="1"/>
</dbReference>
<organism evidence="4 5">
    <name type="scientific">Tetrapyrgos nigripes</name>
    <dbReference type="NCBI Taxonomy" id="182062"/>
    <lineage>
        <taxon>Eukaryota</taxon>
        <taxon>Fungi</taxon>
        <taxon>Dikarya</taxon>
        <taxon>Basidiomycota</taxon>
        <taxon>Agaricomycotina</taxon>
        <taxon>Agaricomycetes</taxon>
        <taxon>Agaricomycetidae</taxon>
        <taxon>Agaricales</taxon>
        <taxon>Marasmiineae</taxon>
        <taxon>Marasmiaceae</taxon>
        <taxon>Tetrapyrgos</taxon>
    </lineage>
</organism>
<dbReference type="InterPro" id="IPR036291">
    <property type="entry name" value="NAD(P)-bd_dom_sf"/>
</dbReference>
<dbReference type="SUPFAM" id="SSF51735">
    <property type="entry name" value="NAD(P)-binding Rossmann-fold domains"/>
    <property type="match status" value="1"/>
</dbReference>